<evidence type="ECO:0000313" key="13">
    <source>
        <dbReference type="Proteomes" id="UP000028933"/>
    </source>
</evidence>
<name>A0A077EMV0_9FLAO</name>
<dbReference type="EMBL" id="CP007547">
    <property type="protein sequence ID" value="AIL47788.1"/>
    <property type="molecule type" value="Genomic_DNA"/>
</dbReference>
<sequence length="531" mass="58870">MGSLFSDFKKLMKRGWLCMLGGLVLSLNSCSKEYEAVSNNGNTEKGVYFSSSIAGGYNTKAQGTQWSQNDSIGIFMFKNGSTLNESSIINNGFNKSFITSGNGNFSPKKATDRLEFTTGVKADFVAYYPYRNTSGLTLNLDVSDQKDQQFLDFMYAKNTSGSEAGQGPVKLAFDRQMAKLELKIKGTNLNGLKAVFTAMPASAVFNLATGELQPKTDVKDIPAKVSLNASNETIVEWTLFPGAVSTQQKIVFTKADGSTYTWQLAANTTFQKSYRYQYDVTLGKDGVDPVPTVKYMEQPVITAGENIQYNLKMFSPGRRNFSMLYDTNYKLAYWVAYPLSSSYLGSAPRTDAWGYDPSINPIYQANLSRGYPGNGLDRGHQMPSADRTASKAENATTFYYTNMTPQNSTLNQGIWANLEGKIRVWSAQTDTLYVVTGAMVTTKTDKNVDYVMDNSNKQVAKPKYYYKVLAMKQGGSYYTIGFRMDNAAPASSDYMQYTTTVSALEEETGFTFFPALSKDVKGTINTQIWRK</sequence>
<evidence type="ECO:0000256" key="3">
    <source>
        <dbReference type="ARBA" id="ARBA00022722"/>
    </source>
</evidence>
<evidence type="ECO:0000256" key="2">
    <source>
        <dbReference type="ARBA" id="ARBA00010052"/>
    </source>
</evidence>
<evidence type="ECO:0000256" key="4">
    <source>
        <dbReference type="ARBA" id="ARBA00022723"/>
    </source>
</evidence>
<reference evidence="12" key="2">
    <citation type="journal article" date="2015" name="Genome Biol. Evol.">
        <title>Complete Genome Sequence and Transcriptomic Analysis of the Novel Pathogen Elizabethkingia anophelis in Response to Oxidative Stress.</title>
        <authorList>
            <person name="Li Y."/>
            <person name="Liu Y."/>
            <person name="Chew S.C."/>
            <person name="Tay M."/>
            <person name="Salido M.M."/>
            <person name="Teo J."/>
            <person name="Lauro F.M."/>
            <person name="Givskov M."/>
            <person name="Yang L."/>
        </authorList>
    </citation>
    <scope>NUCLEOTIDE SEQUENCE</scope>
    <source>
        <strain evidence="12">NUHP1</strain>
    </source>
</reference>
<dbReference type="SMR" id="A0A077EMV0"/>
<keyword evidence="7" id="KW-0460">Magnesium</keyword>
<evidence type="ECO:0000256" key="6">
    <source>
        <dbReference type="ARBA" id="ARBA00022801"/>
    </source>
</evidence>
<dbReference type="eggNOG" id="COG1864">
    <property type="taxonomic scope" value="Bacteria"/>
</dbReference>
<keyword evidence="6" id="KW-0378">Hydrolase</keyword>
<comment type="cofactor">
    <cofactor evidence="1">
        <name>Mg(2+)</name>
        <dbReference type="ChEBI" id="CHEBI:18420"/>
    </cofactor>
</comment>
<dbReference type="Pfam" id="PF01223">
    <property type="entry name" value="Endonuclease_NS"/>
    <property type="match status" value="1"/>
</dbReference>
<dbReference type="Proteomes" id="UP000028933">
    <property type="component" value="Chromosome"/>
</dbReference>
<proteinExistence type="inferred from homology"/>
<dbReference type="PANTHER" id="PTHR13966:SF5">
    <property type="entry name" value="ENDONUCLEASE G, MITOCHONDRIAL"/>
    <property type="match status" value="1"/>
</dbReference>
<dbReference type="SMART" id="SM00477">
    <property type="entry name" value="NUC"/>
    <property type="match status" value="1"/>
</dbReference>
<evidence type="ECO:0000256" key="5">
    <source>
        <dbReference type="ARBA" id="ARBA00022759"/>
    </source>
</evidence>
<dbReference type="CDD" id="cd13120">
    <property type="entry name" value="BF2867_like_N"/>
    <property type="match status" value="1"/>
</dbReference>
<dbReference type="CDD" id="cd00091">
    <property type="entry name" value="NUC"/>
    <property type="match status" value="1"/>
</dbReference>
<dbReference type="Pfam" id="PF13149">
    <property type="entry name" value="Mfa_like_1"/>
    <property type="match status" value="1"/>
</dbReference>
<accession>A0A077EMV0</accession>
<keyword evidence="3" id="KW-0540">Nuclease</keyword>
<dbReference type="InterPro" id="IPR025049">
    <property type="entry name" value="Mfa-like_1"/>
</dbReference>
<dbReference type="SUPFAM" id="SSF54060">
    <property type="entry name" value="His-Me finger endonucleases"/>
    <property type="match status" value="1"/>
</dbReference>
<dbReference type="KEGG" id="eao:BD94_4013"/>
<dbReference type="InterPro" id="IPR042278">
    <property type="entry name" value="Mfa-like_1_N"/>
</dbReference>
<evidence type="ECO:0000256" key="1">
    <source>
        <dbReference type="ARBA" id="ARBA00001946"/>
    </source>
</evidence>
<evidence type="ECO:0000259" key="11">
    <source>
        <dbReference type="SMART" id="SM00892"/>
    </source>
</evidence>
<dbReference type="Gene3D" id="2.60.40.2620">
    <property type="entry name" value="Fimbrillin-like"/>
    <property type="match status" value="1"/>
</dbReference>
<dbReference type="InterPro" id="IPR044925">
    <property type="entry name" value="His-Me_finger_sf"/>
</dbReference>
<feature type="binding site" evidence="9">
    <location>
        <position position="411"/>
    </location>
    <ligand>
        <name>Mg(2+)</name>
        <dbReference type="ChEBI" id="CHEBI:18420"/>
        <note>catalytic</note>
    </ligand>
</feature>
<comment type="similarity">
    <text evidence="2">Belongs to the DNA/RNA non-specific endonuclease family.</text>
</comment>
<keyword evidence="4 9" id="KW-0479">Metal-binding</keyword>
<gene>
    <name evidence="12" type="ORF">BD94_4013</name>
</gene>
<feature type="domain" description="ENPP1-3/EXOG-like endonuclease/phosphodiesterase" evidence="10">
    <location>
        <begin position="318"/>
        <end position="519"/>
    </location>
</feature>
<dbReference type="SMART" id="SM00892">
    <property type="entry name" value="Endonuclease_NS"/>
    <property type="match status" value="1"/>
</dbReference>
<dbReference type="AlphaFoldDB" id="A0A077EMV0"/>
<dbReference type="InterPro" id="IPR001604">
    <property type="entry name" value="Endo_G_ENPP1-like_dom"/>
</dbReference>
<dbReference type="Gene3D" id="3.40.570.10">
    <property type="entry name" value="Extracellular Endonuclease, subunit A"/>
    <property type="match status" value="1"/>
</dbReference>
<dbReference type="Gene3D" id="2.60.40.2630">
    <property type="match status" value="1"/>
</dbReference>
<evidence type="ECO:0000256" key="7">
    <source>
        <dbReference type="ARBA" id="ARBA00022842"/>
    </source>
</evidence>
<evidence type="ECO:0000313" key="12">
    <source>
        <dbReference type="EMBL" id="AIL47788.1"/>
    </source>
</evidence>
<dbReference type="PROSITE" id="PS01070">
    <property type="entry name" value="NUCLEASE_NON_SPEC"/>
    <property type="match status" value="1"/>
</dbReference>
<dbReference type="GO" id="GO:0004519">
    <property type="term" value="F:endonuclease activity"/>
    <property type="evidence" value="ECO:0007669"/>
    <property type="project" value="UniProtKB-KW"/>
</dbReference>
<reference evidence="12" key="1">
    <citation type="journal article" date="2013" name="Lancet">
        <title>First case of E anophelis outbreak in an intensive-care unit.</title>
        <authorList>
            <person name="Teo J."/>
            <person name="Tan S.Y."/>
            <person name="Tay M."/>
            <person name="Ding Y."/>
            <person name="Kjelleberg S."/>
            <person name="Givskov M."/>
            <person name="Lin R.T."/>
            <person name="Yang L."/>
        </authorList>
    </citation>
    <scope>NUCLEOTIDE SEQUENCE [LARGE SCALE GENOMIC DNA]</scope>
    <source>
        <strain evidence="12">NUHP1</strain>
    </source>
</reference>
<evidence type="ECO:0000256" key="9">
    <source>
        <dbReference type="PIRSR" id="PIRSR640255-2"/>
    </source>
</evidence>
<dbReference type="InterPro" id="IPR044929">
    <property type="entry name" value="DNA/RNA_non-sp_Endonuclease_sf"/>
</dbReference>
<dbReference type="GO" id="GO:0003676">
    <property type="term" value="F:nucleic acid binding"/>
    <property type="evidence" value="ECO:0007669"/>
    <property type="project" value="InterPro"/>
</dbReference>
<feature type="domain" description="DNA/RNA non-specific endonuclease/pyrophosphatase/phosphodiesterase" evidence="11">
    <location>
        <begin position="317"/>
        <end position="519"/>
    </location>
</feature>
<dbReference type="STRING" id="1338011.BD94_4013"/>
<dbReference type="InterPro" id="IPR018524">
    <property type="entry name" value="DNA/RNA_endonuclease_AS"/>
</dbReference>
<dbReference type="InterPro" id="IPR040255">
    <property type="entry name" value="Non-specific_endonuclease"/>
</dbReference>
<dbReference type="CDD" id="cd13121">
    <property type="entry name" value="BF2867_like_C"/>
    <property type="match status" value="1"/>
</dbReference>
<evidence type="ECO:0000259" key="10">
    <source>
        <dbReference type="SMART" id="SM00477"/>
    </source>
</evidence>
<dbReference type="HOGENOM" id="CLU_518606_0_0_10"/>
<keyword evidence="5" id="KW-0255">Endonuclease</keyword>
<feature type="active site" description="Proton acceptor" evidence="8">
    <location>
        <position position="380"/>
    </location>
</feature>
<dbReference type="InterPro" id="IPR020821">
    <property type="entry name" value="ENPP1-3/EXOG-like_nuc-like"/>
</dbReference>
<dbReference type="GO" id="GO:0016787">
    <property type="term" value="F:hydrolase activity"/>
    <property type="evidence" value="ECO:0007669"/>
    <property type="project" value="UniProtKB-KW"/>
</dbReference>
<dbReference type="GO" id="GO:0046872">
    <property type="term" value="F:metal ion binding"/>
    <property type="evidence" value="ECO:0007669"/>
    <property type="project" value="UniProtKB-KW"/>
</dbReference>
<protein>
    <recommendedName>
        <fullName evidence="14">Endonuclease</fullName>
    </recommendedName>
</protein>
<dbReference type="RefSeq" id="WP_078412053.1">
    <property type="nucleotide sequence ID" value="NZ_CP007547.1"/>
</dbReference>
<dbReference type="PANTHER" id="PTHR13966">
    <property type="entry name" value="ENDONUCLEASE RELATED"/>
    <property type="match status" value="1"/>
</dbReference>
<organism evidence="12 13">
    <name type="scientific">Elizabethkingia anophelis NUHP1</name>
    <dbReference type="NCBI Taxonomy" id="1338011"/>
    <lineage>
        <taxon>Bacteria</taxon>
        <taxon>Pseudomonadati</taxon>
        <taxon>Bacteroidota</taxon>
        <taxon>Flavobacteriia</taxon>
        <taxon>Flavobacteriales</taxon>
        <taxon>Weeksellaceae</taxon>
        <taxon>Elizabethkingia</taxon>
    </lineage>
</organism>
<evidence type="ECO:0000256" key="8">
    <source>
        <dbReference type="PIRSR" id="PIRSR640255-1"/>
    </source>
</evidence>
<evidence type="ECO:0008006" key="14">
    <source>
        <dbReference type="Google" id="ProtNLM"/>
    </source>
</evidence>